<gene>
    <name evidence="2" type="ORF">GS634_22385</name>
</gene>
<protein>
    <recommendedName>
        <fullName evidence="4">Secreted protein</fullName>
    </recommendedName>
</protein>
<evidence type="ECO:0000313" key="3">
    <source>
        <dbReference type="Proteomes" id="UP000597886"/>
    </source>
</evidence>
<organism evidence="2 3">
    <name type="scientific">Ruegeria atlantica</name>
    <dbReference type="NCBI Taxonomy" id="81569"/>
    <lineage>
        <taxon>Bacteria</taxon>
        <taxon>Pseudomonadati</taxon>
        <taxon>Pseudomonadota</taxon>
        <taxon>Alphaproteobacteria</taxon>
        <taxon>Rhodobacterales</taxon>
        <taxon>Roseobacteraceae</taxon>
        <taxon>Ruegeria</taxon>
    </lineage>
</organism>
<evidence type="ECO:0000256" key="1">
    <source>
        <dbReference type="SAM" id="SignalP"/>
    </source>
</evidence>
<dbReference type="AlphaFoldDB" id="A0AA90Z5X7"/>
<dbReference type="Proteomes" id="UP000597886">
    <property type="component" value="Unassembled WGS sequence"/>
</dbReference>
<reference evidence="2" key="1">
    <citation type="submission" date="2019-12" db="EMBL/GenBank/DDBJ databases">
        <title>Ruegeria JWLKs population differentiation of coral mucus and skeleton niches.</title>
        <authorList>
            <person name="Luo D."/>
        </authorList>
    </citation>
    <scope>NUCLEOTIDE SEQUENCE</scope>
    <source>
        <strain evidence="2">HKCCD6181</strain>
    </source>
</reference>
<feature type="signal peptide" evidence="1">
    <location>
        <begin position="1"/>
        <end position="19"/>
    </location>
</feature>
<comment type="caution">
    <text evidence="2">The sequence shown here is derived from an EMBL/GenBank/DDBJ whole genome shotgun (WGS) entry which is preliminary data.</text>
</comment>
<evidence type="ECO:0008006" key="4">
    <source>
        <dbReference type="Google" id="ProtNLM"/>
    </source>
</evidence>
<name>A0AA90Z5X7_9RHOB</name>
<dbReference type="EMBL" id="WVRA01000017">
    <property type="protein sequence ID" value="NOE20887.1"/>
    <property type="molecule type" value="Genomic_DNA"/>
</dbReference>
<feature type="chain" id="PRO_5041694759" description="Secreted protein" evidence="1">
    <location>
        <begin position="20"/>
        <end position="135"/>
    </location>
</feature>
<keyword evidence="1" id="KW-0732">Signal</keyword>
<proteinExistence type="predicted"/>
<accession>A0AA90Z5X7</accession>
<sequence>MRSFKTLAAAGLLSIPAMAEAVGFGLSVRPQFRTEITPMPDGVYEVKAIGSSAPVNYWCGIGDYAIRSLGVPNNQRIYIWRAYEPGVRTVQFSLTPPPGADTKPGYSITVRKVGANMSASSAQNYCYDNFIMDTF</sequence>
<evidence type="ECO:0000313" key="2">
    <source>
        <dbReference type="EMBL" id="NOE20887.1"/>
    </source>
</evidence>
<dbReference type="RefSeq" id="WP_171331955.1">
    <property type="nucleotide sequence ID" value="NZ_WVRA01000017.1"/>
</dbReference>